<feature type="region of interest" description="Disordered" evidence="2">
    <location>
        <begin position="97"/>
        <end position="213"/>
    </location>
</feature>
<proteinExistence type="predicted"/>
<reference evidence="3 4" key="1">
    <citation type="journal article" date="2018" name="Mol. Biol. Evol.">
        <title>Broad Genomic Sampling Reveals a Smut Pathogenic Ancestry of the Fungal Clade Ustilaginomycotina.</title>
        <authorList>
            <person name="Kijpornyongpan T."/>
            <person name="Mondo S.J."/>
            <person name="Barry K."/>
            <person name="Sandor L."/>
            <person name="Lee J."/>
            <person name="Lipzen A."/>
            <person name="Pangilinan J."/>
            <person name="LaButti K."/>
            <person name="Hainaut M."/>
            <person name="Henrissat B."/>
            <person name="Grigoriev I.V."/>
            <person name="Spatafora J.W."/>
            <person name="Aime M.C."/>
        </authorList>
    </citation>
    <scope>NUCLEOTIDE SEQUENCE [LARGE SCALE GENOMIC DNA]</scope>
    <source>
        <strain evidence="3 4">MCA 4718</strain>
    </source>
</reference>
<feature type="compositionally biased region" description="Polar residues" evidence="2">
    <location>
        <begin position="145"/>
        <end position="169"/>
    </location>
</feature>
<sequence>MPDSPPSPSHVVLVRQNRTRTGSSLPARPSSRLGKRSSPPRDDGCTPARTEATEHSTFLPVPFSSAMGTSRAATVEQRIAARPASRLTAGAAIEAAHKRYRSSSQMAFSRPSQGDAMDPSTRRAVSGIPPPSSYAERPLQRAPGQASSLGRPTASAVSSASITRTQNEASAAPARIQQKHLRRPSLQPLTHQRQATVRSVSSNILPPSKPDFTFRSRLSVQPLEGNAKSDTLAGPRPLSSAHAHAPHNDASIRSHFTRVGVDQTPSKRDAYVSGKTERLSAVASASTKRKVLDTPAARERGYRRLGHLMLLPGRRSMSNSGADFIVYHSEDTPGRFQSARGVESRGTTPTQRDFADKGPERFPTVPCRSTTGPEHDFIPPTKGASKVPLPDQTCMTLAALSVNEDTLLVSDDAILADLRAEASRVDIVDDGRHDGASARPPPTTGPSLPCCYQIRPSEGSGQALVAEPSGGSDIRYIREHESDAHLAILELRERVDELTRALQEERLSHAADVAHLQAAEREVVEEVRKKQEQVNETAKARRRQEAEAESRLETQVKSWERTAGRALVAGAVAGYEGLMKAAAVELDVVKSEREMCLLLLRNLKLCSSTLM</sequence>
<feature type="compositionally biased region" description="Polar residues" evidence="2">
    <location>
        <begin position="102"/>
        <end position="112"/>
    </location>
</feature>
<feature type="region of interest" description="Disordered" evidence="2">
    <location>
        <begin position="1"/>
        <end position="64"/>
    </location>
</feature>
<feature type="coiled-coil region" evidence="1">
    <location>
        <begin position="488"/>
        <end position="547"/>
    </location>
</feature>
<keyword evidence="1" id="KW-0175">Coiled coil</keyword>
<dbReference type="RefSeq" id="XP_025346156.1">
    <property type="nucleotide sequence ID" value="XM_025494496.1"/>
</dbReference>
<keyword evidence="4" id="KW-1185">Reference proteome</keyword>
<gene>
    <name evidence="3" type="ORF">BCV69DRAFT_300782</name>
</gene>
<dbReference type="GeneID" id="37016230"/>
<organism evidence="3 4">
    <name type="scientific">Pseudomicrostroma glucosiphilum</name>
    <dbReference type="NCBI Taxonomy" id="1684307"/>
    <lineage>
        <taxon>Eukaryota</taxon>
        <taxon>Fungi</taxon>
        <taxon>Dikarya</taxon>
        <taxon>Basidiomycota</taxon>
        <taxon>Ustilaginomycotina</taxon>
        <taxon>Exobasidiomycetes</taxon>
        <taxon>Microstromatales</taxon>
        <taxon>Microstromatales incertae sedis</taxon>
        <taxon>Pseudomicrostroma</taxon>
    </lineage>
</organism>
<evidence type="ECO:0000256" key="1">
    <source>
        <dbReference type="SAM" id="Coils"/>
    </source>
</evidence>
<evidence type="ECO:0000256" key="2">
    <source>
        <dbReference type="SAM" id="MobiDB-lite"/>
    </source>
</evidence>
<feature type="compositionally biased region" description="Polar residues" evidence="2">
    <location>
        <begin position="187"/>
        <end position="205"/>
    </location>
</feature>
<feature type="region of interest" description="Disordered" evidence="2">
    <location>
        <begin position="335"/>
        <end position="385"/>
    </location>
</feature>
<dbReference type="Proteomes" id="UP000245942">
    <property type="component" value="Unassembled WGS sequence"/>
</dbReference>
<dbReference type="AlphaFoldDB" id="A0A316U0S0"/>
<evidence type="ECO:0000313" key="4">
    <source>
        <dbReference type="Proteomes" id="UP000245942"/>
    </source>
</evidence>
<feature type="region of interest" description="Disordered" evidence="2">
    <location>
        <begin position="226"/>
        <end position="265"/>
    </location>
</feature>
<accession>A0A316U0S0</accession>
<evidence type="ECO:0000313" key="3">
    <source>
        <dbReference type="EMBL" id="PWN18996.1"/>
    </source>
</evidence>
<protein>
    <submittedName>
        <fullName evidence="3">Uncharacterized protein</fullName>
    </submittedName>
</protein>
<name>A0A316U0S0_9BASI</name>
<dbReference type="EMBL" id="KZ819333">
    <property type="protein sequence ID" value="PWN18996.1"/>
    <property type="molecule type" value="Genomic_DNA"/>
</dbReference>